<organism evidence="2">
    <name type="scientific">Isometrus maculatus</name>
    <name type="common">Lesser brown scorpion</name>
    <name type="synonym">Scorpio maculatus</name>
    <dbReference type="NCBI Taxonomy" id="497827"/>
    <lineage>
        <taxon>Eukaryota</taxon>
        <taxon>Metazoa</taxon>
        <taxon>Ecdysozoa</taxon>
        <taxon>Arthropoda</taxon>
        <taxon>Chelicerata</taxon>
        <taxon>Arachnida</taxon>
        <taxon>Scorpiones</taxon>
        <taxon>Buthida</taxon>
        <taxon>Buthoidea</taxon>
        <taxon>Buthidae</taxon>
        <taxon>Isometrus</taxon>
    </lineage>
</organism>
<name>A0A0U1SEX8_ISOMC</name>
<sequence>MIIMLTVVTALDTTMCPVCAKNFQMSASKTKFMKINPFSLISS</sequence>
<protein>
    <submittedName>
        <fullName evidence="2">Uncharacterized protein</fullName>
    </submittedName>
</protein>
<reference evidence="2" key="1">
    <citation type="submission" date="2007-10" db="EMBL/GenBank/DDBJ databases">
        <title>Classification and functional annotation of ESTs from venom glands of Isometrus maculatus.</title>
        <authorList>
            <person name="Li W."/>
            <person name="Ma Y."/>
            <person name="Zhao R."/>
            <person name="Cao Z."/>
        </authorList>
    </citation>
    <scope>NUCLEOTIDE SEQUENCE</scope>
    <source>
        <tissue evidence="2">Venom gland</tissue>
    </source>
</reference>
<accession>A0A0U1SEX8</accession>
<feature type="signal peptide" evidence="1">
    <location>
        <begin position="1"/>
        <end position="20"/>
    </location>
</feature>
<dbReference type="AlphaFoldDB" id="A0A0U1SEX8"/>
<proteinExistence type="evidence at transcript level"/>
<dbReference type="EMBL" id="EU252289">
    <property type="protein sequence ID" value="ACD11870.1"/>
    <property type="molecule type" value="mRNA"/>
</dbReference>
<evidence type="ECO:0000256" key="1">
    <source>
        <dbReference type="SAM" id="SignalP"/>
    </source>
</evidence>
<keyword evidence="1" id="KW-0732">Signal</keyword>
<evidence type="ECO:0000313" key="2">
    <source>
        <dbReference type="EMBL" id="ACD11870.1"/>
    </source>
</evidence>
<feature type="chain" id="PRO_5006829189" evidence="1">
    <location>
        <begin position="21"/>
        <end position="43"/>
    </location>
</feature>